<dbReference type="InterPro" id="IPR016032">
    <property type="entry name" value="Sig_transdc_resp-reg_C-effctor"/>
</dbReference>
<dbReference type="InterPro" id="IPR039420">
    <property type="entry name" value="WalR-like"/>
</dbReference>
<dbReference type="GO" id="GO:0006355">
    <property type="term" value="P:regulation of DNA-templated transcription"/>
    <property type="evidence" value="ECO:0007669"/>
    <property type="project" value="InterPro"/>
</dbReference>
<keyword evidence="2" id="KW-0902">Two-component regulatory system</keyword>
<dbReference type="InterPro" id="IPR001789">
    <property type="entry name" value="Sig_transdc_resp-reg_receiver"/>
</dbReference>
<keyword evidence="4 7" id="KW-0238">DNA-binding</keyword>
<dbReference type="GO" id="GO:0000156">
    <property type="term" value="F:phosphorelay response regulator activity"/>
    <property type="evidence" value="ECO:0007669"/>
    <property type="project" value="TreeGrafter"/>
</dbReference>
<feature type="domain" description="Response regulatory" evidence="8">
    <location>
        <begin position="42"/>
        <end position="158"/>
    </location>
</feature>
<keyword evidence="5" id="KW-0804">Transcription</keyword>
<dbReference type="InterPro" id="IPR036388">
    <property type="entry name" value="WH-like_DNA-bd_sf"/>
</dbReference>
<accession>U3A659</accession>
<dbReference type="AlphaFoldDB" id="U3A659"/>
<dbReference type="Gene3D" id="3.40.50.2300">
    <property type="match status" value="1"/>
</dbReference>
<organism evidence="10 11">
    <name type="scientific">Caenibius tardaugens NBRC 16725</name>
    <dbReference type="NCBI Taxonomy" id="1219035"/>
    <lineage>
        <taxon>Bacteria</taxon>
        <taxon>Pseudomonadati</taxon>
        <taxon>Pseudomonadota</taxon>
        <taxon>Alphaproteobacteria</taxon>
        <taxon>Sphingomonadales</taxon>
        <taxon>Erythrobacteraceae</taxon>
        <taxon>Caenibius</taxon>
    </lineage>
</organism>
<name>U3A659_9SPHN</name>
<dbReference type="SMART" id="SM00448">
    <property type="entry name" value="REC"/>
    <property type="match status" value="1"/>
</dbReference>
<feature type="DNA-binding region" description="OmpR/PhoB-type" evidence="7">
    <location>
        <begin position="173"/>
        <end position="273"/>
    </location>
</feature>
<comment type="caution">
    <text evidence="10">The sequence shown here is derived from an EMBL/GenBank/DDBJ whole genome shotgun (WGS) entry which is preliminary data.</text>
</comment>
<dbReference type="OrthoDB" id="2181430at2"/>
<feature type="modified residue" description="4-aspartylphosphate" evidence="6">
    <location>
        <position position="94"/>
    </location>
</feature>
<keyword evidence="3" id="KW-0805">Transcription regulation</keyword>
<dbReference type="GO" id="GO:0005829">
    <property type="term" value="C:cytosol"/>
    <property type="evidence" value="ECO:0007669"/>
    <property type="project" value="TreeGrafter"/>
</dbReference>
<dbReference type="EMBL" id="BASZ01000008">
    <property type="protein sequence ID" value="GAD50223.1"/>
    <property type="molecule type" value="Genomic_DNA"/>
</dbReference>
<dbReference type="CDD" id="cd00383">
    <property type="entry name" value="trans_reg_C"/>
    <property type="match status" value="1"/>
</dbReference>
<dbReference type="KEGG" id="ntd:EGO55_02960"/>
<dbReference type="eggNOG" id="COG0745">
    <property type="taxonomic scope" value="Bacteria"/>
</dbReference>
<keyword evidence="11" id="KW-1185">Reference proteome</keyword>
<dbReference type="PANTHER" id="PTHR48111:SF4">
    <property type="entry name" value="DNA-BINDING DUAL TRANSCRIPTIONAL REGULATOR OMPR"/>
    <property type="match status" value="1"/>
</dbReference>
<evidence type="ECO:0000256" key="3">
    <source>
        <dbReference type="ARBA" id="ARBA00023015"/>
    </source>
</evidence>
<dbReference type="Pfam" id="PF00486">
    <property type="entry name" value="Trans_reg_C"/>
    <property type="match status" value="1"/>
</dbReference>
<dbReference type="Proteomes" id="UP000016568">
    <property type="component" value="Unassembled WGS sequence"/>
</dbReference>
<evidence type="ECO:0000256" key="6">
    <source>
        <dbReference type="PROSITE-ProRule" id="PRU00169"/>
    </source>
</evidence>
<evidence type="ECO:0000256" key="7">
    <source>
        <dbReference type="PROSITE-ProRule" id="PRU01091"/>
    </source>
</evidence>
<dbReference type="SUPFAM" id="SSF46894">
    <property type="entry name" value="C-terminal effector domain of the bipartite response regulators"/>
    <property type="match status" value="1"/>
</dbReference>
<protein>
    <submittedName>
        <fullName evidence="10">Putative two-component response regulator</fullName>
    </submittedName>
</protein>
<dbReference type="InterPro" id="IPR011006">
    <property type="entry name" value="CheY-like_superfamily"/>
</dbReference>
<dbReference type="PANTHER" id="PTHR48111">
    <property type="entry name" value="REGULATOR OF RPOS"/>
    <property type="match status" value="1"/>
</dbReference>
<evidence type="ECO:0000313" key="11">
    <source>
        <dbReference type="Proteomes" id="UP000016568"/>
    </source>
</evidence>
<evidence type="ECO:0000256" key="4">
    <source>
        <dbReference type="ARBA" id="ARBA00023125"/>
    </source>
</evidence>
<dbReference type="SMART" id="SM00862">
    <property type="entry name" value="Trans_reg_C"/>
    <property type="match status" value="1"/>
</dbReference>
<dbReference type="CDD" id="cd17574">
    <property type="entry name" value="REC_OmpR"/>
    <property type="match status" value="1"/>
</dbReference>
<evidence type="ECO:0000259" key="8">
    <source>
        <dbReference type="PROSITE" id="PS50110"/>
    </source>
</evidence>
<reference evidence="10 11" key="1">
    <citation type="submission" date="2013-09" db="EMBL/GenBank/DDBJ databases">
        <title>Whole genome shotgun sequence of Novosphingobium tardaugens NBRC 16725.</title>
        <authorList>
            <person name="Isaki S."/>
            <person name="Hosoyama A."/>
            <person name="Tsuchikane K."/>
            <person name="Katsumata H."/>
            <person name="Ando Y."/>
            <person name="Yamazaki S."/>
            <person name="Fujita N."/>
        </authorList>
    </citation>
    <scope>NUCLEOTIDE SEQUENCE [LARGE SCALE GENOMIC DNA]</scope>
    <source>
        <strain evidence="10 11">NBRC 16725</strain>
    </source>
</reference>
<dbReference type="InterPro" id="IPR001867">
    <property type="entry name" value="OmpR/PhoB-type_DNA-bd"/>
</dbReference>
<dbReference type="Pfam" id="PF00072">
    <property type="entry name" value="Response_reg"/>
    <property type="match status" value="1"/>
</dbReference>
<dbReference type="GO" id="GO:0000976">
    <property type="term" value="F:transcription cis-regulatory region binding"/>
    <property type="evidence" value="ECO:0007669"/>
    <property type="project" value="TreeGrafter"/>
</dbReference>
<dbReference type="Gene3D" id="1.10.10.10">
    <property type="entry name" value="Winged helix-like DNA-binding domain superfamily/Winged helix DNA-binding domain"/>
    <property type="match status" value="1"/>
</dbReference>
<sequence length="278" mass="30762">MVSRNGDDGRFLTPSGAAAVWGSPEDTVSDDQVDFRAEPVPHIIVVEDDPPLRALLTRLLIENGYEATGVGDGEEMFRIMADRGSSPIDLILLDIMLPGESGLILCNRIREYSKVPIIIVSARGLEADRVAGLDTGADDYIAKPFSRSELLARVRALLRRAGESRIPPEAFSVTRLDFAGWSYFPKRRELLAPSKAEVSLTAAEHDLLQTLLRHPQRTIGRERLIELVRHRIGNPSDRSIDVLVSRLRRKLSGNRNKNALIRTIRGVGYMFAADVTGS</sequence>
<dbReference type="Gene3D" id="6.10.250.690">
    <property type="match status" value="1"/>
</dbReference>
<evidence type="ECO:0000256" key="5">
    <source>
        <dbReference type="ARBA" id="ARBA00023163"/>
    </source>
</evidence>
<evidence type="ECO:0000256" key="2">
    <source>
        <dbReference type="ARBA" id="ARBA00023012"/>
    </source>
</evidence>
<evidence type="ECO:0000256" key="1">
    <source>
        <dbReference type="ARBA" id="ARBA00022553"/>
    </source>
</evidence>
<feature type="domain" description="OmpR/PhoB-type" evidence="9">
    <location>
        <begin position="173"/>
        <end position="273"/>
    </location>
</feature>
<evidence type="ECO:0000259" key="9">
    <source>
        <dbReference type="PROSITE" id="PS51755"/>
    </source>
</evidence>
<dbReference type="PROSITE" id="PS51755">
    <property type="entry name" value="OMPR_PHOB"/>
    <property type="match status" value="1"/>
</dbReference>
<evidence type="ECO:0000313" key="10">
    <source>
        <dbReference type="EMBL" id="GAD50223.1"/>
    </source>
</evidence>
<dbReference type="RefSeq" id="WP_021691041.1">
    <property type="nucleotide sequence ID" value="NZ_BASZ01000008.1"/>
</dbReference>
<gene>
    <name evidence="10" type="ORF">NT2_08_00100</name>
</gene>
<dbReference type="PROSITE" id="PS50110">
    <property type="entry name" value="RESPONSE_REGULATORY"/>
    <property type="match status" value="1"/>
</dbReference>
<proteinExistence type="predicted"/>
<dbReference type="GO" id="GO:0032993">
    <property type="term" value="C:protein-DNA complex"/>
    <property type="evidence" value="ECO:0007669"/>
    <property type="project" value="TreeGrafter"/>
</dbReference>
<keyword evidence="1 6" id="KW-0597">Phosphoprotein</keyword>
<dbReference type="SUPFAM" id="SSF52172">
    <property type="entry name" value="CheY-like"/>
    <property type="match status" value="1"/>
</dbReference>